<dbReference type="Proteomes" id="UP001283341">
    <property type="component" value="Unassembled WGS sequence"/>
</dbReference>
<protein>
    <submittedName>
        <fullName evidence="1">Uncharacterized protein</fullName>
    </submittedName>
</protein>
<name>A0AAE0LYF7_9PEZI</name>
<organism evidence="1 2">
    <name type="scientific">Apodospora peruviana</name>
    <dbReference type="NCBI Taxonomy" id="516989"/>
    <lineage>
        <taxon>Eukaryota</taxon>
        <taxon>Fungi</taxon>
        <taxon>Dikarya</taxon>
        <taxon>Ascomycota</taxon>
        <taxon>Pezizomycotina</taxon>
        <taxon>Sordariomycetes</taxon>
        <taxon>Sordariomycetidae</taxon>
        <taxon>Sordariales</taxon>
        <taxon>Lasiosphaeriaceae</taxon>
        <taxon>Apodospora</taxon>
    </lineage>
</organism>
<dbReference type="AlphaFoldDB" id="A0AAE0LYF7"/>
<reference evidence="1" key="2">
    <citation type="submission" date="2023-06" db="EMBL/GenBank/DDBJ databases">
        <authorList>
            <consortium name="Lawrence Berkeley National Laboratory"/>
            <person name="Haridas S."/>
            <person name="Hensen N."/>
            <person name="Bonometti L."/>
            <person name="Westerberg I."/>
            <person name="Brannstrom I.O."/>
            <person name="Guillou S."/>
            <person name="Cros-Aarteil S."/>
            <person name="Calhoun S."/>
            <person name="Kuo A."/>
            <person name="Mondo S."/>
            <person name="Pangilinan J."/>
            <person name="Riley R."/>
            <person name="Labutti K."/>
            <person name="Andreopoulos B."/>
            <person name="Lipzen A."/>
            <person name="Chen C."/>
            <person name="Yanf M."/>
            <person name="Daum C."/>
            <person name="Ng V."/>
            <person name="Clum A."/>
            <person name="Steindorff A."/>
            <person name="Ohm R."/>
            <person name="Martin F."/>
            <person name="Silar P."/>
            <person name="Natvig D."/>
            <person name="Lalanne C."/>
            <person name="Gautier V."/>
            <person name="Ament-Velasquez S.L."/>
            <person name="Kruys A."/>
            <person name="Hutchinson M.I."/>
            <person name="Powell A.J."/>
            <person name="Barry K."/>
            <person name="Miller A.N."/>
            <person name="Grigoriev I.V."/>
            <person name="Debuchy R."/>
            <person name="Gladieux P."/>
            <person name="Thoren M.H."/>
            <person name="Johannesson H."/>
        </authorList>
    </citation>
    <scope>NUCLEOTIDE SEQUENCE</scope>
    <source>
        <strain evidence="1">CBS 118394</strain>
    </source>
</reference>
<evidence type="ECO:0000313" key="2">
    <source>
        <dbReference type="Proteomes" id="UP001283341"/>
    </source>
</evidence>
<sequence>MDFLSTSIHLSYLGGIQQPPHRALSNLMLIGLYKSSCISHCPGRFGPSCYQDAFRKSARRYLLTRGTPSAPKYPLSPVAFFLSFGSCLILHIDPFSIPLTRTSAAAGCLATCTPDTHRLIASMSSGQKPGQFLLRRKTPRQSTPGLQVPDVAHHLQLRDTAETSRQPFPRSMV</sequence>
<evidence type="ECO:0000313" key="1">
    <source>
        <dbReference type="EMBL" id="KAK3312511.1"/>
    </source>
</evidence>
<proteinExistence type="predicted"/>
<accession>A0AAE0LYF7</accession>
<dbReference type="EMBL" id="JAUEDM010000009">
    <property type="protein sequence ID" value="KAK3312511.1"/>
    <property type="molecule type" value="Genomic_DNA"/>
</dbReference>
<keyword evidence="2" id="KW-1185">Reference proteome</keyword>
<comment type="caution">
    <text evidence="1">The sequence shown here is derived from an EMBL/GenBank/DDBJ whole genome shotgun (WGS) entry which is preliminary data.</text>
</comment>
<gene>
    <name evidence="1" type="ORF">B0H66DRAFT_399998</name>
</gene>
<reference evidence="1" key="1">
    <citation type="journal article" date="2023" name="Mol. Phylogenet. Evol.">
        <title>Genome-scale phylogeny and comparative genomics of the fungal order Sordariales.</title>
        <authorList>
            <person name="Hensen N."/>
            <person name="Bonometti L."/>
            <person name="Westerberg I."/>
            <person name="Brannstrom I.O."/>
            <person name="Guillou S."/>
            <person name="Cros-Aarteil S."/>
            <person name="Calhoun S."/>
            <person name="Haridas S."/>
            <person name="Kuo A."/>
            <person name="Mondo S."/>
            <person name="Pangilinan J."/>
            <person name="Riley R."/>
            <person name="LaButti K."/>
            <person name="Andreopoulos B."/>
            <person name="Lipzen A."/>
            <person name="Chen C."/>
            <person name="Yan M."/>
            <person name="Daum C."/>
            <person name="Ng V."/>
            <person name="Clum A."/>
            <person name="Steindorff A."/>
            <person name="Ohm R.A."/>
            <person name="Martin F."/>
            <person name="Silar P."/>
            <person name="Natvig D.O."/>
            <person name="Lalanne C."/>
            <person name="Gautier V."/>
            <person name="Ament-Velasquez S.L."/>
            <person name="Kruys A."/>
            <person name="Hutchinson M.I."/>
            <person name="Powell A.J."/>
            <person name="Barry K."/>
            <person name="Miller A.N."/>
            <person name="Grigoriev I.V."/>
            <person name="Debuchy R."/>
            <person name="Gladieux P."/>
            <person name="Hiltunen Thoren M."/>
            <person name="Johannesson H."/>
        </authorList>
    </citation>
    <scope>NUCLEOTIDE SEQUENCE</scope>
    <source>
        <strain evidence="1">CBS 118394</strain>
    </source>
</reference>